<organism evidence="3 4">
    <name type="scientific">Mucilaginibacter phyllosphaerae</name>
    <dbReference type="NCBI Taxonomy" id="1812349"/>
    <lineage>
        <taxon>Bacteria</taxon>
        <taxon>Pseudomonadati</taxon>
        <taxon>Bacteroidota</taxon>
        <taxon>Sphingobacteriia</taxon>
        <taxon>Sphingobacteriales</taxon>
        <taxon>Sphingobacteriaceae</taxon>
        <taxon>Mucilaginibacter</taxon>
    </lineage>
</organism>
<evidence type="ECO:0000313" key="5">
    <source>
        <dbReference type="Proteomes" id="UP000583101"/>
    </source>
</evidence>
<name>A0A4Y8ADG8_9SPHI</name>
<reference evidence="3 4" key="1">
    <citation type="journal article" date="2016" name="Int. J. Syst. Evol. Microbiol.">
        <title>Proposal of Mucilaginibacter phyllosphaerae sp. nov. isolated from the phyllosphere of Galium album.</title>
        <authorList>
            <person name="Aydogan E.L."/>
            <person name="Busse H.J."/>
            <person name="Moser G."/>
            <person name="Muller C."/>
            <person name="Kampfer P."/>
            <person name="Glaeser S.P."/>
        </authorList>
    </citation>
    <scope>NUCLEOTIDE SEQUENCE [LARGE SCALE GENOMIC DNA]</scope>
    <source>
        <strain evidence="3 4">PP-F2FG21</strain>
    </source>
</reference>
<accession>A0A4Y8ADG8</accession>
<keyword evidence="1" id="KW-0732">Signal</keyword>
<sequence length="264" mass="28286">MRKIKIMIATGCLAIAGLVSAGFIRSNKPVVNHGAEKGFAVVELFTSEGCSSCPPADELLARVQKENAGKPVYILAYHVDYWNRLGWKDSFSQADFSKRQSSYAHWLHLSGVYTPQAVINGQTEFVGSAQGTLRNAIRTNLEKAPKAQVNLTGLAVNNYKATLKYTTEGSGDNTALVLALVQKNATSVVKSGENGGRTLSHIQIVNKLQSIPLGNNKTGAATIVLPDNFFAQGYEVIGFVQNTQTGQIMAAARSAFPQVVIAGN</sequence>
<feature type="signal peptide" evidence="1">
    <location>
        <begin position="1"/>
        <end position="21"/>
    </location>
</feature>
<dbReference type="OrthoDB" id="9808254at2"/>
<evidence type="ECO:0000313" key="3">
    <source>
        <dbReference type="EMBL" id="TEW66666.1"/>
    </source>
</evidence>
<dbReference type="Pfam" id="PF06764">
    <property type="entry name" value="DUF1223"/>
    <property type="match status" value="1"/>
</dbReference>
<dbReference type="RefSeq" id="WP_134336276.1">
    <property type="nucleotide sequence ID" value="NZ_BMCZ01000003.1"/>
</dbReference>
<evidence type="ECO:0000313" key="2">
    <source>
        <dbReference type="EMBL" id="MBB3970294.1"/>
    </source>
</evidence>
<dbReference type="AlphaFoldDB" id="A0A4Y8ADG8"/>
<evidence type="ECO:0000256" key="1">
    <source>
        <dbReference type="SAM" id="SignalP"/>
    </source>
</evidence>
<dbReference type="EMBL" id="SNQG01000003">
    <property type="protein sequence ID" value="TEW66666.1"/>
    <property type="molecule type" value="Genomic_DNA"/>
</dbReference>
<keyword evidence="5" id="KW-1185">Reference proteome</keyword>
<reference evidence="2 5" key="3">
    <citation type="submission" date="2020-08" db="EMBL/GenBank/DDBJ databases">
        <title>Genomic Encyclopedia of Type Strains, Phase IV (KMG-IV): sequencing the most valuable type-strain genomes for metagenomic binning, comparative biology and taxonomic classification.</title>
        <authorList>
            <person name="Goeker M."/>
        </authorList>
    </citation>
    <scope>NUCLEOTIDE SEQUENCE [LARGE SCALE GENOMIC DNA]</scope>
    <source>
        <strain evidence="2 5">DSM 100995</strain>
    </source>
</reference>
<proteinExistence type="predicted"/>
<reference evidence="3" key="2">
    <citation type="submission" date="2019-03" db="EMBL/GenBank/DDBJ databases">
        <authorList>
            <person name="Yan Y.-Q."/>
            <person name="Du Z.-J."/>
        </authorList>
    </citation>
    <scope>NUCLEOTIDE SEQUENCE</scope>
    <source>
        <strain evidence="3">PP-F2FG21</strain>
    </source>
</reference>
<dbReference type="EMBL" id="JACIEG010000005">
    <property type="protein sequence ID" value="MBB3970294.1"/>
    <property type="molecule type" value="Genomic_DNA"/>
</dbReference>
<evidence type="ECO:0000313" key="4">
    <source>
        <dbReference type="Proteomes" id="UP000297248"/>
    </source>
</evidence>
<dbReference type="InterPro" id="IPR036249">
    <property type="entry name" value="Thioredoxin-like_sf"/>
</dbReference>
<comment type="caution">
    <text evidence="3">The sequence shown here is derived from an EMBL/GenBank/DDBJ whole genome shotgun (WGS) entry which is preliminary data.</text>
</comment>
<dbReference type="PANTHER" id="PTHR36057:SF1">
    <property type="entry name" value="LIPOPROTEIN LIPID ATTACHMENT SITE-LIKE PROTEIN, PUTATIVE (DUF1223)-RELATED"/>
    <property type="match status" value="1"/>
</dbReference>
<dbReference type="InterPro" id="IPR010634">
    <property type="entry name" value="DUF1223"/>
</dbReference>
<gene>
    <name evidence="3" type="ORF">E2R65_09615</name>
    <name evidence="2" type="ORF">GGR35_002910</name>
</gene>
<protein>
    <submittedName>
        <fullName evidence="3">DUF1223 domain-containing protein</fullName>
    </submittedName>
</protein>
<dbReference type="SUPFAM" id="SSF52833">
    <property type="entry name" value="Thioredoxin-like"/>
    <property type="match status" value="1"/>
</dbReference>
<dbReference type="PANTHER" id="PTHR36057">
    <property type="match status" value="1"/>
</dbReference>
<dbReference type="Proteomes" id="UP000297248">
    <property type="component" value="Unassembled WGS sequence"/>
</dbReference>
<dbReference type="Proteomes" id="UP000583101">
    <property type="component" value="Unassembled WGS sequence"/>
</dbReference>
<feature type="chain" id="PRO_5044616470" evidence="1">
    <location>
        <begin position="22"/>
        <end position="264"/>
    </location>
</feature>